<accession>U1T5L7</accession>
<comment type="caution">
    <text evidence="1">The sequence shown here is derived from an EMBL/GenBank/DDBJ whole genome shotgun (WGS) entry which is preliminary data.</text>
</comment>
<dbReference type="AlphaFoldDB" id="U1T5L7"/>
<evidence type="ECO:0000313" key="2">
    <source>
        <dbReference type="Proteomes" id="UP000016504"/>
    </source>
</evidence>
<name>U1T5L7_9PSED</name>
<dbReference type="InterPro" id="IPR012448">
    <property type="entry name" value="DUF1652"/>
</dbReference>
<reference evidence="1 2" key="1">
    <citation type="submission" date="2013-08" db="EMBL/GenBank/DDBJ databases">
        <title>Biodegradation of aromatic compounds in biofilm forming Pseudomonas isolated from sewage sludge.</title>
        <authorList>
            <person name="Qureshi A."/>
            <person name="Ghosh S."/>
            <person name="Khardenavis A.A."/>
            <person name="Kapley A."/>
            <person name="Purohit H.J."/>
        </authorList>
    </citation>
    <scope>NUCLEOTIDE SEQUENCE [LARGE SCALE GENOMIC DNA]</scope>
    <source>
        <strain evidence="1 2">EGD-AQ6</strain>
    </source>
</reference>
<evidence type="ECO:0008006" key="3">
    <source>
        <dbReference type="Google" id="ProtNLM"/>
    </source>
</evidence>
<dbReference type="PATRIC" id="fig|1390371.3.peg.2051"/>
<evidence type="ECO:0000313" key="1">
    <source>
        <dbReference type="EMBL" id="ERH59450.1"/>
    </source>
</evidence>
<proteinExistence type="predicted"/>
<dbReference type="Pfam" id="PF07865">
    <property type="entry name" value="DUF1652"/>
    <property type="match status" value="1"/>
</dbReference>
<sequence length="122" mass="13814">MLQASSRAGKTRRASVRQIHNNLLAVSEKERLTMLSELELRSIIEGSFLPRRCECTKAEDASLTIKVYDDRDRDRVDLEVKGIDADKLDSSRAICNLITGLREDLKHTHAPTLQRVGGRGYY</sequence>
<protein>
    <recommendedName>
        <fullName evidence="3">DUF1652 domain-containing protein</fullName>
    </recommendedName>
</protein>
<gene>
    <name evidence="1" type="ORF">O204_23670</name>
</gene>
<dbReference type="EMBL" id="AVQG01000011">
    <property type="protein sequence ID" value="ERH59450.1"/>
    <property type="molecule type" value="Genomic_DNA"/>
</dbReference>
<dbReference type="Proteomes" id="UP000016504">
    <property type="component" value="Unassembled WGS sequence"/>
</dbReference>
<organism evidence="1 2">
    <name type="scientific">Pseudomonas simiae</name>
    <dbReference type="NCBI Taxonomy" id="321846"/>
    <lineage>
        <taxon>Bacteria</taxon>
        <taxon>Pseudomonadati</taxon>
        <taxon>Pseudomonadota</taxon>
        <taxon>Gammaproteobacteria</taxon>
        <taxon>Pseudomonadales</taxon>
        <taxon>Pseudomonadaceae</taxon>
        <taxon>Pseudomonas</taxon>
    </lineage>
</organism>